<feature type="transmembrane region" description="Helical" evidence="26">
    <location>
        <begin position="486"/>
        <end position="508"/>
    </location>
</feature>
<evidence type="ECO:0000256" key="15">
    <source>
        <dbReference type="ARBA" id="ARBA00044899"/>
    </source>
</evidence>
<keyword evidence="4 26" id="KW-0812">Transmembrane</keyword>
<comment type="function">
    <text evidence="23">Lysosomal dipeptide uniporter that selectively exports lysine, arginine or histidine-containing dipeptides with a net positive charge from the lysosome lumen into the cytosol. Could play a role in a specific type of protein O-glycosylation indirectly regulating macrophages migration and tissue invasion. Also essential for liver homeostasis.</text>
</comment>
<feature type="region of interest" description="Disordered" evidence="25">
    <location>
        <begin position="348"/>
        <end position="383"/>
    </location>
</feature>
<comment type="catalytic activity">
    <reaction evidence="11">
        <text>L-alpha-aminoacyl-L-histidine(out) = L-alpha-aminoacyl-L-histidine(in)</text>
        <dbReference type="Rhea" id="RHEA:79375"/>
        <dbReference type="ChEBI" id="CHEBI:229967"/>
    </reaction>
</comment>
<feature type="compositionally biased region" description="Polar residues" evidence="25">
    <location>
        <begin position="348"/>
        <end position="360"/>
    </location>
</feature>
<feature type="transmembrane region" description="Helical" evidence="26">
    <location>
        <begin position="602"/>
        <end position="622"/>
    </location>
</feature>
<feature type="transmembrane region" description="Helical" evidence="26">
    <location>
        <begin position="572"/>
        <end position="596"/>
    </location>
</feature>
<evidence type="ECO:0000256" key="3">
    <source>
        <dbReference type="ARBA" id="ARBA00022448"/>
    </source>
</evidence>
<evidence type="ECO:0000256" key="1">
    <source>
        <dbReference type="ARBA" id="ARBA00004155"/>
    </source>
</evidence>
<feature type="transmembrane region" description="Helical" evidence="26">
    <location>
        <begin position="449"/>
        <end position="466"/>
    </location>
</feature>
<comment type="catalytic activity">
    <reaction evidence="9">
        <text>L-histidyl-glycine(out) = L-histidyl-glycine(in)</text>
        <dbReference type="Rhea" id="RHEA:79395"/>
        <dbReference type="ChEBI" id="CHEBI:229957"/>
    </reaction>
</comment>
<evidence type="ECO:0000256" key="25">
    <source>
        <dbReference type="SAM" id="MobiDB-lite"/>
    </source>
</evidence>
<evidence type="ECO:0000313" key="28">
    <source>
        <dbReference type="Proteomes" id="UP000738359"/>
    </source>
</evidence>
<proteinExistence type="inferred from homology"/>
<keyword evidence="6 26" id="KW-0472">Membrane</keyword>
<evidence type="ECO:0000256" key="16">
    <source>
        <dbReference type="ARBA" id="ARBA00044900"/>
    </source>
</evidence>
<evidence type="ECO:0000256" key="13">
    <source>
        <dbReference type="ARBA" id="ARBA00044893"/>
    </source>
</evidence>
<feature type="transmembrane region" description="Helical" evidence="26">
    <location>
        <begin position="544"/>
        <end position="565"/>
    </location>
</feature>
<evidence type="ECO:0000256" key="18">
    <source>
        <dbReference type="ARBA" id="ARBA00044912"/>
    </source>
</evidence>
<protein>
    <recommendedName>
        <fullName evidence="21">Lysosomal dipeptide transporter MFSD1</fullName>
    </recommendedName>
    <alternativeName>
        <fullName evidence="22">Major facilitator superfamily domain-containing protein 1</fullName>
    </alternativeName>
</protein>
<keyword evidence="7" id="KW-0458">Lysosome</keyword>
<evidence type="ECO:0000256" key="17">
    <source>
        <dbReference type="ARBA" id="ARBA00044903"/>
    </source>
</evidence>
<evidence type="ECO:0000256" key="9">
    <source>
        <dbReference type="ARBA" id="ARBA00044878"/>
    </source>
</evidence>
<evidence type="ECO:0000256" key="22">
    <source>
        <dbReference type="ARBA" id="ARBA00045018"/>
    </source>
</evidence>
<dbReference type="InterPro" id="IPR052187">
    <property type="entry name" value="MFSD1"/>
</dbReference>
<dbReference type="Pfam" id="PF07690">
    <property type="entry name" value="MFS_1"/>
    <property type="match status" value="1"/>
</dbReference>
<comment type="catalytic activity">
    <reaction evidence="12">
        <text>L-lysyl-L-alpha-amino acid(out) = L-lysyl-L-alpha-amino acid(in)</text>
        <dbReference type="Rhea" id="RHEA:79387"/>
        <dbReference type="ChEBI" id="CHEBI:229965"/>
    </reaction>
</comment>
<reference evidence="27" key="1">
    <citation type="journal article" date="2020" name="Fungal Divers.">
        <title>Resolving the Mortierellaceae phylogeny through synthesis of multi-gene phylogenetics and phylogenomics.</title>
        <authorList>
            <person name="Vandepol N."/>
            <person name="Liber J."/>
            <person name="Desiro A."/>
            <person name="Na H."/>
            <person name="Kennedy M."/>
            <person name="Barry K."/>
            <person name="Grigoriev I.V."/>
            <person name="Miller A.N."/>
            <person name="O'Donnell K."/>
            <person name="Stajich J.E."/>
            <person name="Bonito G."/>
        </authorList>
    </citation>
    <scope>NUCLEOTIDE SEQUENCE</scope>
    <source>
        <strain evidence="27">CK1249</strain>
    </source>
</reference>
<comment type="catalytic activity">
    <reaction evidence="17">
        <text>L-arginyl-glycine(out) = L-arginyl-glycine(in)</text>
        <dbReference type="Rhea" id="RHEA:79391"/>
        <dbReference type="ChEBI" id="CHEBI:229955"/>
    </reaction>
</comment>
<comment type="catalytic activity">
    <reaction evidence="14">
        <text>L-aspartyl-L-lysine(out) = L-aspartyl-L-lysine(in)</text>
        <dbReference type="Rhea" id="RHEA:79411"/>
        <dbReference type="ChEBI" id="CHEBI:229953"/>
    </reaction>
</comment>
<comment type="catalytic activity">
    <reaction evidence="20">
        <text>L-lysyl-glycine(out) = L-lysyl-glycine(in)</text>
        <dbReference type="Rhea" id="RHEA:79407"/>
        <dbReference type="ChEBI" id="CHEBI:191202"/>
    </reaction>
</comment>
<evidence type="ECO:0000256" key="4">
    <source>
        <dbReference type="ARBA" id="ARBA00022692"/>
    </source>
</evidence>
<name>A0A9P6J180_MORAP</name>
<feature type="region of interest" description="Disordered" evidence="25">
    <location>
        <begin position="1"/>
        <end position="29"/>
    </location>
</feature>
<comment type="catalytic activity">
    <reaction evidence="16">
        <text>L-lysyl-L-lysine(out) = L-lysyl-L-lysine(in)</text>
        <dbReference type="Rhea" id="RHEA:79403"/>
        <dbReference type="ChEBI" id="CHEBI:229956"/>
    </reaction>
</comment>
<comment type="catalytic activity">
    <reaction evidence="13">
        <text>L-alpha-aminoacyl-L-lysine(out) = L-alpha-aminoacyl-L-lysine(in)</text>
        <dbReference type="Rhea" id="RHEA:79383"/>
        <dbReference type="ChEBI" id="CHEBI:229966"/>
    </reaction>
</comment>
<evidence type="ECO:0000256" key="20">
    <source>
        <dbReference type="ARBA" id="ARBA00044924"/>
    </source>
</evidence>
<feature type="transmembrane region" description="Helical" evidence="26">
    <location>
        <begin position="114"/>
        <end position="137"/>
    </location>
</feature>
<dbReference type="GO" id="GO:0022857">
    <property type="term" value="F:transmembrane transporter activity"/>
    <property type="evidence" value="ECO:0007669"/>
    <property type="project" value="InterPro"/>
</dbReference>
<evidence type="ECO:0000313" key="27">
    <source>
        <dbReference type="EMBL" id="KAF9956916.1"/>
    </source>
</evidence>
<dbReference type="SUPFAM" id="SSF103473">
    <property type="entry name" value="MFS general substrate transporter"/>
    <property type="match status" value="1"/>
</dbReference>
<accession>A0A9P6J180</accession>
<keyword evidence="3" id="KW-0813">Transport</keyword>
<feature type="transmembrane region" description="Helical" evidence="26">
    <location>
        <begin position="149"/>
        <end position="169"/>
    </location>
</feature>
<evidence type="ECO:0000256" key="12">
    <source>
        <dbReference type="ARBA" id="ARBA00044891"/>
    </source>
</evidence>
<sequence>MNDAGPPSRRSPHSSSFTPKISTVDTTSARTGPGLLAMASMSSPADSDSLAAHHTPRVLISPHRSRPASASSSHVRWIILAITSTVLLGNYYAFDNPAALNQPLQTYMQMDDDTYAYFINILYTSYSLPNIVLPWLGGYAVDKFGQRRLLIALSATVACGHFVVCLGVQSRSVPAMVLGRVFFGAGESLAVTQSAITVKYFRGKELAMALGINLCVSRLGSVVNDILTPYIWSKSDVPTAFWGGFVSCTLSFMTACLLVWMDRRFSPTLGEFTQLPMTTTATNDSSIRFSIQEDNHLQRSPLRHQQARATPVAVMGRYDPPHVVNRRAGACGNEEFIDMEVLGASATKKMTSADSSFRTHSTIDKDEAGVDDEGSDLESSSSEYEILNGHRDEAQDMEYGHHGEEGDSDGDEGTSSTKTMRRTNDNSKGSLLQQILSIVLVALDYSQSFWVLFAMTFLLVGVQVPFNSIHAGFLQMRWYHNDPQKAAQIMTVPDLISALLILPVGYFVDHYGQKSWLFMVCGLVIGFSHFVLGIIPVASPVPALLALGIASAIGAIFTSAIPALVRSHQIATAYGISSSAMNLAFTIFPLVVAKLMTVDPDVYTYVEVFFSSCGFCGFLLAVRLRCLDVNGDLDRKEIDSNVNT</sequence>
<feature type="transmembrane region" description="Helical" evidence="26">
    <location>
        <begin position="74"/>
        <end position="94"/>
    </location>
</feature>
<evidence type="ECO:0000256" key="10">
    <source>
        <dbReference type="ARBA" id="ARBA00044881"/>
    </source>
</evidence>
<dbReference type="EMBL" id="JAAAHY010000808">
    <property type="protein sequence ID" value="KAF9956916.1"/>
    <property type="molecule type" value="Genomic_DNA"/>
</dbReference>
<organism evidence="27 28">
    <name type="scientific">Mortierella alpina</name>
    <name type="common">Oleaginous fungus</name>
    <name type="synonym">Mortierella renispora</name>
    <dbReference type="NCBI Taxonomy" id="64518"/>
    <lineage>
        <taxon>Eukaryota</taxon>
        <taxon>Fungi</taxon>
        <taxon>Fungi incertae sedis</taxon>
        <taxon>Mucoromycota</taxon>
        <taxon>Mortierellomycotina</taxon>
        <taxon>Mortierellomycetes</taxon>
        <taxon>Mortierellales</taxon>
        <taxon>Mortierellaceae</taxon>
        <taxon>Mortierella</taxon>
    </lineage>
</organism>
<dbReference type="InterPro" id="IPR036259">
    <property type="entry name" value="MFS_trans_sf"/>
</dbReference>
<evidence type="ECO:0000256" key="24">
    <source>
        <dbReference type="ARBA" id="ARBA00046376"/>
    </source>
</evidence>
<feature type="region of interest" description="Disordered" evidence="25">
    <location>
        <begin position="398"/>
        <end position="425"/>
    </location>
</feature>
<comment type="catalytic activity">
    <reaction evidence="10">
        <text>L-alpha-aminoacyl-L-arginine(out) = L-alpha-aminoacyl-L-arginine(in)</text>
        <dbReference type="Rhea" id="RHEA:79367"/>
        <dbReference type="ChEBI" id="CHEBI:229968"/>
    </reaction>
</comment>
<evidence type="ECO:0000256" key="5">
    <source>
        <dbReference type="ARBA" id="ARBA00022989"/>
    </source>
</evidence>
<dbReference type="AlphaFoldDB" id="A0A9P6J180"/>
<comment type="catalytic activity">
    <reaction evidence="15">
        <text>L-arginyl-L-alpha-amino acid(out) = L-arginyl-L-alpha-amino acid(in)</text>
        <dbReference type="Rhea" id="RHEA:79371"/>
        <dbReference type="ChEBI" id="CHEBI:84315"/>
    </reaction>
</comment>
<dbReference type="InterPro" id="IPR011701">
    <property type="entry name" value="MFS"/>
</dbReference>
<evidence type="ECO:0000256" key="11">
    <source>
        <dbReference type="ARBA" id="ARBA00044884"/>
    </source>
</evidence>
<dbReference type="PANTHER" id="PTHR23512:SF3">
    <property type="entry name" value="MAJOR FACILITATOR SUPERFAMILY DOMAIN-CONTAINING PROTEIN 1"/>
    <property type="match status" value="1"/>
</dbReference>
<evidence type="ECO:0000256" key="21">
    <source>
        <dbReference type="ARBA" id="ARBA00044985"/>
    </source>
</evidence>
<dbReference type="PANTHER" id="PTHR23512">
    <property type="entry name" value="MAJOR FACILITATOR SUPERFAMILY DOMAIN-CONTAINING PROTEIN 1"/>
    <property type="match status" value="1"/>
</dbReference>
<evidence type="ECO:0000256" key="19">
    <source>
        <dbReference type="ARBA" id="ARBA00044919"/>
    </source>
</evidence>
<comment type="catalytic activity">
    <reaction evidence="19">
        <text>L-alanyl-L-lysine(out) = L-alanyl-L-lysine(in)</text>
        <dbReference type="Rhea" id="RHEA:79415"/>
        <dbReference type="ChEBI" id="CHEBI:192470"/>
    </reaction>
</comment>
<feature type="transmembrane region" description="Helical" evidence="26">
    <location>
        <begin position="240"/>
        <end position="260"/>
    </location>
</feature>
<comment type="caution">
    <text evidence="27">The sequence shown here is derived from an EMBL/GenBank/DDBJ whole genome shotgun (WGS) entry which is preliminary data.</text>
</comment>
<comment type="subunit">
    <text evidence="24">Homodimer. Interacts with lysosomal protein GLMP (via lumenal domain); the interaction starts while both proteins are still in the endoplasmic reticulum and is required for stabilization of MFSD1 in lysosomes but has no direct effect on its targeting to lysosomes or transporter activity.</text>
</comment>
<comment type="subcellular location">
    <subcellularLocation>
        <location evidence="1">Lysosome membrane</location>
        <topology evidence="1">Multi-pass membrane protein</topology>
    </subcellularLocation>
</comment>
<dbReference type="OrthoDB" id="424834at2759"/>
<evidence type="ECO:0000256" key="2">
    <source>
        <dbReference type="ARBA" id="ARBA00008335"/>
    </source>
</evidence>
<evidence type="ECO:0000256" key="6">
    <source>
        <dbReference type="ARBA" id="ARBA00023136"/>
    </source>
</evidence>
<evidence type="ECO:0000256" key="7">
    <source>
        <dbReference type="ARBA" id="ARBA00023228"/>
    </source>
</evidence>
<keyword evidence="5 26" id="KW-1133">Transmembrane helix</keyword>
<comment type="similarity">
    <text evidence="2">Belongs to the major facilitator superfamily.</text>
</comment>
<evidence type="ECO:0000256" key="26">
    <source>
        <dbReference type="SAM" id="Phobius"/>
    </source>
</evidence>
<keyword evidence="28" id="KW-1185">Reference proteome</keyword>
<gene>
    <name evidence="27" type="ORF">BGZ70_009707</name>
</gene>
<evidence type="ECO:0000256" key="23">
    <source>
        <dbReference type="ARBA" id="ARBA00045709"/>
    </source>
</evidence>
<comment type="catalytic activity">
    <reaction evidence="8">
        <text>L-lysyl-L-alanine(out) = L-lysyl-L-alanine(in)</text>
        <dbReference type="Rhea" id="RHEA:79399"/>
        <dbReference type="ChEBI" id="CHEBI:229954"/>
    </reaction>
</comment>
<dbReference type="Proteomes" id="UP000738359">
    <property type="component" value="Unassembled WGS sequence"/>
</dbReference>
<dbReference type="Gene3D" id="1.20.1250.20">
    <property type="entry name" value="MFS general substrate transporter like domains"/>
    <property type="match status" value="2"/>
</dbReference>
<evidence type="ECO:0000256" key="14">
    <source>
        <dbReference type="ARBA" id="ARBA00044898"/>
    </source>
</evidence>
<feature type="compositionally biased region" description="Polar residues" evidence="25">
    <location>
        <begin position="17"/>
        <end position="29"/>
    </location>
</feature>
<evidence type="ECO:0000256" key="8">
    <source>
        <dbReference type="ARBA" id="ARBA00044876"/>
    </source>
</evidence>
<feature type="transmembrane region" description="Helical" evidence="26">
    <location>
        <begin position="515"/>
        <end position="538"/>
    </location>
</feature>
<comment type="catalytic activity">
    <reaction evidence="18">
        <text>L-histidyl-L-alpha-amino acid(out) = L-histidyl-L-alpha-amino acid(in)</text>
        <dbReference type="Rhea" id="RHEA:79379"/>
        <dbReference type="ChEBI" id="CHEBI:229964"/>
    </reaction>
</comment>